<reference evidence="2 3" key="1">
    <citation type="submission" date="2023-11" db="EMBL/GenBank/DDBJ databases">
        <title>Scandinavium wanjuensis sp. nov., isolated from lettuce South Korea.</title>
        <authorList>
            <person name="Park J."/>
            <person name="Park S."/>
            <person name="Oh K.K."/>
            <person name="Cho G.S."/>
            <person name="Franz C.M.A.P."/>
        </authorList>
    </citation>
    <scope>NUCLEOTIDE SEQUENCE [LARGE SCALE GENOMIC DNA]</scope>
    <source>
        <strain evidence="2 3">V105_6</strain>
    </source>
</reference>
<accession>A0ABU4QJ17</accession>
<evidence type="ECO:0000256" key="1">
    <source>
        <dbReference type="SAM" id="Phobius"/>
    </source>
</evidence>
<dbReference type="Proteomes" id="UP001275664">
    <property type="component" value="Unassembled WGS sequence"/>
</dbReference>
<comment type="caution">
    <text evidence="2">The sequence shown here is derived from an EMBL/GenBank/DDBJ whole genome shotgun (WGS) entry which is preliminary data.</text>
</comment>
<dbReference type="EMBL" id="JAWXRD010000002">
    <property type="protein sequence ID" value="MDX6039238.1"/>
    <property type="molecule type" value="Genomic_DNA"/>
</dbReference>
<gene>
    <name evidence="2" type="ORF">SIK69_03385</name>
</gene>
<keyword evidence="3" id="KW-1185">Reference proteome</keyword>
<feature type="transmembrane region" description="Helical" evidence="1">
    <location>
        <begin position="12"/>
        <end position="31"/>
    </location>
</feature>
<organism evidence="2 3">
    <name type="scientific">Scandinavium lactucae</name>
    <dbReference type="NCBI Taxonomy" id="3095028"/>
    <lineage>
        <taxon>Bacteria</taxon>
        <taxon>Pseudomonadati</taxon>
        <taxon>Pseudomonadota</taxon>
        <taxon>Gammaproteobacteria</taxon>
        <taxon>Enterobacterales</taxon>
        <taxon>Enterobacteriaceae</taxon>
        <taxon>Scandinavium</taxon>
    </lineage>
</organism>
<evidence type="ECO:0000313" key="3">
    <source>
        <dbReference type="Proteomes" id="UP001275664"/>
    </source>
</evidence>
<sequence length="90" mass="9903">MMTNRAKTILRWGGIASVFAIYSIALTIPVLDFGLTWKYNVPPSTGQMEANLCEAIIDDLSRSVDNLLITAFVGSAICLVLVLLIFKKVR</sequence>
<keyword evidence="1" id="KW-1133">Transmembrane helix</keyword>
<feature type="transmembrane region" description="Helical" evidence="1">
    <location>
        <begin position="67"/>
        <end position="86"/>
    </location>
</feature>
<dbReference type="RefSeq" id="WP_319785409.1">
    <property type="nucleotide sequence ID" value="NZ_JAWXRD010000002.1"/>
</dbReference>
<name>A0ABU4QJ17_9ENTR</name>
<protein>
    <submittedName>
        <fullName evidence="2">Uncharacterized protein</fullName>
    </submittedName>
</protein>
<keyword evidence="1" id="KW-0812">Transmembrane</keyword>
<proteinExistence type="predicted"/>
<keyword evidence="1" id="KW-0472">Membrane</keyword>
<evidence type="ECO:0000313" key="2">
    <source>
        <dbReference type="EMBL" id="MDX6039238.1"/>
    </source>
</evidence>